<sequence length="64" mass="6979">MSTIPPWARRSATRRRARPSRICRETGAVPTAGRPPPIRSRGGGCGRRISGPAHASQYSPISRR</sequence>
<gene>
    <name evidence="2" type="ORF">GBAR_LOCUS832</name>
</gene>
<name>A0AA35QUU0_GEOBA</name>
<feature type="region of interest" description="Disordered" evidence="1">
    <location>
        <begin position="1"/>
        <end position="64"/>
    </location>
</feature>
<protein>
    <submittedName>
        <fullName evidence="2">Uncharacterized protein</fullName>
    </submittedName>
</protein>
<evidence type="ECO:0000313" key="2">
    <source>
        <dbReference type="EMBL" id="CAI7991799.1"/>
    </source>
</evidence>
<feature type="compositionally biased region" description="Basic residues" evidence="1">
    <location>
        <begin position="11"/>
        <end position="21"/>
    </location>
</feature>
<accession>A0AA35QUU0</accession>
<evidence type="ECO:0000256" key="1">
    <source>
        <dbReference type="SAM" id="MobiDB-lite"/>
    </source>
</evidence>
<keyword evidence="3" id="KW-1185">Reference proteome</keyword>
<dbReference type="Proteomes" id="UP001174909">
    <property type="component" value="Unassembled WGS sequence"/>
</dbReference>
<reference evidence="2" key="1">
    <citation type="submission" date="2023-03" db="EMBL/GenBank/DDBJ databases">
        <authorList>
            <person name="Steffen K."/>
            <person name="Cardenas P."/>
        </authorList>
    </citation>
    <scope>NUCLEOTIDE SEQUENCE</scope>
</reference>
<dbReference type="AlphaFoldDB" id="A0AA35QUU0"/>
<comment type="caution">
    <text evidence="2">The sequence shown here is derived from an EMBL/GenBank/DDBJ whole genome shotgun (WGS) entry which is preliminary data.</text>
</comment>
<dbReference type="EMBL" id="CASHTH010000127">
    <property type="protein sequence ID" value="CAI7991799.1"/>
    <property type="molecule type" value="Genomic_DNA"/>
</dbReference>
<evidence type="ECO:0000313" key="3">
    <source>
        <dbReference type="Proteomes" id="UP001174909"/>
    </source>
</evidence>
<organism evidence="2 3">
    <name type="scientific">Geodia barretti</name>
    <name type="common">Barrett's horny sponge</name>
    <dbReference type="NCBI Taxonomy" id="519541"/>
    <lineage>
        <taxon>Eukaryota</taxon>
        <taxon>Metazoa</taxon>
        <taxon>Porifera</taxon>
        <taxon>Demospongiae</taxon>
        <taxon>Heteroscleromorpha</taxon>
        <taxon>Tetractinellida</taxon>
        <taxon>Astrophorina</taxon>
        <taxon>Geodiidae</taxon>
        <taxon>Geodia</taxon>
    </lineage>
</organism>
<proteinExistence type="predicted"/>
<feature type="compositionally biased region" description="Low complexity" evidence="1">
    <location>
        <begin position="1"/>
        <end position="10"/>
    </location>
</feature>